<reference evidence="4" key="2">
    <citation type="submission" date="2021-04" db="EMBL/GenBank/DDBJ databases">
        <authorList>
            <person name="Gilroy R."/>
        </authorList>
    </citation>
    <scope>NUCLEOTIDE SEQUENCE</scope>
    <source>
        <strain evidence="4">ChiHjej12B11-14209</strain>
    </source>
</reference>
<dbReference type="PROSITE" id="PS50263">
    <property type="entry name" value="CN_HYDROLASE"/>
    <property type="match status" value="1"/>
</dbReference>
<dbReference type="Proteomes" id="UP000824062">
    <property type="component" value="Unassembled WGS sequence"/>
</dbReference>
<evidence type="ECO:0000256" key="2">
    <source>
        <dbReference type="HAMAP-Rule" id="MF_01243"/>
    </source>
</evidence>
<dbReference type="GO" id="GO:0033388">
    <property type="term" value="P:putrescine biosynthetic process from arginine"/>
    <property type="evidence" value="ECO:0007669"/>
    <property type="project" value="TreeGrafter"/>
</dbReference>
<accession>A0A9D2F0S2</accession>
<dbReference type="InterPro" id="IPR050345">
    <property type="entry name" value="Aliph_Amidase/BUP"/>
</dbReference>
<comment type="catalytic activity">
    <reaction evidence="2">
        <text>formamide + H2O = formate + NH4(+)</text>
        <dbReference type="Rhea" id="RHEA:21948"/>
        <dbReference type="ChEBI" id="CHEBI:15377"/>
        <dbReference type="ChEBI" id="CHEBI:15740"/>
        <dbReference type="ChEBI" id="CHEBI:16397"/>
        <dbReference type="ChEBI" id="CHEBI:28938"/>
        <dbReference type="EC" id="3.5.1.49"/>
    </reaction>
</comment>
<dbReference type="GO" id="GO:0050126">
    <property type="term" value="F:N-carbamoylputrescine amidase activity"/>
    <property type="evidence" value="ECO:0007669"/>
    <property type="project" value="TreeGrafter"/>
</dbReference>
<dbReference type="EC" id="3.5.1.49" evidence="2"/>
<dbReference type="HAMAP" id="MF_01243">
    <property type="entry name" value="Formamidase"/>
    <property type="match status" value="1"/>
</dbReference>
<evidence type="ECO:0000256" key="1">
    <source>
        <dbReference type="ARBA" id="ARBA00022801"/>
    </source>
</evidence>
<dbReference type="NCBIfam" id="NF009803">
    <property type="entry name" value="PRK13287.1"/>
    <property type="match status" value="1"/>
</dbReference>
<dbReference type="InterPro" id="IPR022843">
    <property type="entry name" value="Formamidase"/>
</dbReference>
<dbReference type="EMBL" id="DXBM01000072">
    <property type="protein sequence ID" value="HIZ47082.1"/>
    <property type="molecule type" value="Genomic_DNA"/>
</dbReference>
<protein>
    <recommendedName>
        <fullName evidence="2">Formamidase</fullName>
        <ecNumber evidence="2">3.5.1.49</ecNumber>
    </recommendedName>
    <alternativeName>
        <fullName evidence="2">Formamide amidohydrolase</fullName>
    </alternativeName>
</protein>
<gene>
    <name evidence="2" type="primary">amiF</name>
    <name evidence="4" type="ORF">IAA19_08720</name>
</gene>
<dbReference type="PANTHER" id="PTHR43674">
    <property type="entry name" value="NITRILASE C965.09-RELATED"/>
    <property type="match status" value="1"/>
</dbReference>
<dbReference type="InterPro" id="IPR003010">
    <property type="entry name" value="C-N_Hydrolase"/>
</dbReference>
<dbReference type="PANTHER" id="PTHR43674:SF15">
    <property type="entry name" value="FORMAMIDASE"/>
    <property type="match status" value="1"/>
</dbReference>
<comment type="similarity">
    <text evidence="2">Belongs to the carbon-nitrogen hydrolase superfamily. Aliphatic amidase family.</text>
</comment>
<keyword evidence="1 2" id="KW-0378">Hydrolase</keyword>
<dbReference type="CDD" id="cd07565">
    <property type="entry name" value="aliphatic_amidase"/>
    <property type="match status" value="1"/>
</dbReference>
<evidence type="ECO:0000313" key="5">
    <source>
        <dbReference type="Proteomes" id="UP000824062"/>
    </source>
</evidence>
<dbReference type="InterPro" id="IPR036526">
    <property type="entry name" value="C-N_Hydrolase_sf"/>
</dbReference>
<feature type="domain" description="CN hydrolase" evidence="3">
    <location>
        <begin position="14"/>
        <end position="260"/>
    </location>
</feature>
<comment type="function">
    <text evidence="2">Is an aliphatic amidase with a restricted substrate specificity, as it only hydrolyzes formamide.</text>
</comment>
<dbReference type="Pfam" id="PF00795">
    <property type="entry name" value="CN_hydrolase"/>
    <property type="match status" value="1"/>
</dbReference>
<proteinExistence type="inferred from homology"/>
<name>A0A9D2F0S2_9ACTN</name>
<dbReference type="GO" id="GO:0004328">
    <property type="term" value="F:formamidase activity"/>
    <property type="evidence" value="ECO:0007669"/>
    <property type="project" value="UniProtKB-UniRule"/>
</dbReference>
<feature type="active site" description="Nucleophile" evidence="2">
    <location>
        <position position="166"/>
    </location>
</feature>
<feature type="active site" description="Proton acceptor" evidence="2">
    <location>
        <position position="60"/>
    </location>
</feature>
<dbReference type="AlphaFoldDB" id="A0A9D2F0S2"/>
<reference evidence="4" key="1">
    <citation type="journal article" date="2021" name="PeerJ">
        <title>Extensive microbial diversity within the chicken gut microbiome revealed by metagenomics and culture.</title>
        <authorList>
            <person name="Gilroy R."/>
            <person name="Ravi A."/>
            <person name="Getino M."/>
            <person name="Pursley I."/>
            <person name="Horton D.L."/>
            <person name="Alikhan N.F."/>
            <person name="Baker D."/>
            <person name="Gharbi K."/>
            <person name="Hall N."/>
            <person name="Watson M."/>
            <person name="Adriaenssens E.M."/>
            <person name="Foster-Nyarko E."/>
            <person name="Jarju S."/>
            <person name="Secka A."/>
            <person name="Antonio M."/>
            <person name="Oren A."/>
            <person name="Chaudhuri R.R."/>
            <person name="La Ragione R."/>
            <person name="Hildebrand F."/>
            <person name="Pallen M.J."/>
        </authorList>
    </citation>
    <scope>NUCLEOTIDE SEQUENCE</scope>
    <source>
        <strain evidence="4">ChiHjej12B11-14209</strain>
    </source>
</reference>
<dbReference type="SUPFAM" id="SSF56317">
    <property type="entry name" value="Carbon-nitrogen hydrolase"/>
    <property type="match status" value="1"/>
</dbReference>
<evidence type="ECO:0000259" key="3">
    <source>
        <dbReference type="PROSITE" id="PS50263"/>
    </source>
</evidence>
<organism evidence="4 5">
    <name type="scientific">Candidatus Olsenella pullistercoris</name>
    <dbReference type="NCBI Taxonomy" id="2838712"/>
    <lineage>
        <taxon>Bacteria</taxon>
        <taxon>Bacillati</taxon>
        <taxon>Actinomycetota</taxon>
        <taxon>Coriobacteriia</taxon>
        <taxon>Coriobacteriales</taxon>
        <taxon>Atopobiaceae</taxon>
        <taxon>Olsenella</taxon>
    </lineage>
</organism>
<dbReference type="Gene3D" id="3.60.110.10">
    <property type="entry name" value="Carbon-nitrogen hydrolase"/>
    <property type="match status" value="1"/>
</dbReference>
<comment type="caution">
    <text evidence="4">The sequence shown here is derived from an EMBL/GenBank/DDBJ whole genome shotgun (WGS) entry which is preliminary data.</text>
</comment>
<feature type="active site" description="Proton donor" evidence="2">
    <location>
        <position position="133"/>
    </location>
</feature>
<evidence type="ECO:0000313" key="4">
    <source>
        <dbReference type="EMBL" id="HIZ47082.1"/>
    </source>
</evidence>
<sequence>MGSIGSMSKPRTGFLVAAIQFPAPVVNSRADIDRQVESIVRTLKATKAGYPGVELIVFPEYSTQGLNTSKWLTDEFLCDIPGPETEAFSRACQEAGVWGVFSIMERNPDPNKNPYNTAIIINPSGDIALKYRKLFPWNPIEPWYPGDLGMPVCEGPGGSKLAVCICHDGMIPELAREAAYKGCNVYIRISGYSTQVNDQWILTNRSNAWQNLMYTVSVNLAGYDGTFYYFGEGQVVNFDGTTLVQGQRNPWEIVTAEIYPELADNARLTWGLENNIYNLGHRGYVAVPGGEPDAGLTYIKDLAAGRYRLPWEDQMEIKDGSIYGYPTTGGRFGND</sequence>